<proteinExistence type="predicted"/>
<feature type="transmembrane region" description="Helical" evidence="1">
    <location>
        <begin position="332"/>
        <end position="350"/>
    </location>
</feature>
<evidence type="ECO:0000256" key="1">
    <source>
        <dbReference type="SAM" id="Phobius"/>
    </source>
</evidence>
<dbReference type="AlphaFoldDB" id="A0A6A5ZY28"/>
<keyword evidence="1" id="KW-0472">Membrane</keyword>
<dbReference type="OrthoDB" id="2830640at2759"/>
<keyword evidence="1" id="KW-0812">Transmembrane</keyword>
<dbReference type="EMBL" id="ML977521">
    <property type="protein sequence ID" value="KAF2123925.1"/>
    <property type="molecule type" value="Genomic_DNA"/>
</dbReference>
<feature type="transmembrane region" description="Helical" evidence="1">
    <location>
        <begin position="370"/>
        <end position="391"/>
    </location>
</feature>
<evidence type="ECO:0000313" key="2">
    <source>
        <dbReference type="EMBL" id="KAF2123925.1"/>
    </source>
</evidence>
<sequence>MDSSSDSSWMNACHNGILIEQPCTHRYIEISETKSGLSVIQEIKRDEDIPALCQSDPSTPDTVWMLRFLVTLTSRPSNWAIPYSRASYSALQKHWHMPNVCFSFLQVNSNPMPYSPILGDPSWEGIHLSSNSPRCFDLWLSRNPTTRTMFSILASNDPFTLDSIVQELLAAKSFAFQPYLLPFIVTGNKLQGLAGHFNRLSKDFQSISHILGSDEYFVPMLDQTEGPNMTDMPRKLTAMATALGGIVITLEAFQDTIDFVEDQLEKHSRLGPMDVVAEMRHRLGVIRFKHGDMRKRSEAMKDTVQVQVQMVYAVLQQKDNELSLRYGADMRIISAVTLIFLPGTFIATLFSTSFWNFDPQGTGPHVSKWVWLYFVSTVVLTVAVLGVWRGFTALRLLKKRVLSTWNNNVLLKKLRRVKDPVDEETGKKGA</sequence>
<keyword evidence="3" id="KW-1185">Reference proteome</keyword>
<dbReference type="Gene3D" id="1.20.58.340">
    <property type="entry name" value="Magnesium transport protein CorA, transmembrane region"/>
    <property type="match status" value="1"/>
</dbReference>
<dbReference type="Pfam" id="PF01544">
    <property type="entry name" value="CorA"/>
    <property type="match status" value="1"/>
</dbReference>
<keyword evidence="1" id="KW-1133">Transmembrane helix</keyword>
<dbReference type="InterPro" id="IPR002523">
    <property type="entry name" value="MgTranspt_CorA/ZnTranspt_ZntB"/>
</dbReference>
<evidence type="ECO:0008006" key="4">
    <source>
        <dbReference type="Google" id="ProtNLM"/>
    </source>
</evidence>
<protein>
    <recommendedName>
        <fullName evidence="4">Cora-domain-containing protein</fullName>
    </recommendedName>
</protein>
<evidence type="ECO:0000313" key="3">
    <source>
        <dbReference type="Proteomes" id="UP000799771"/>
    </source>
</evidence>
<gene>
    <name evidence="2" type="ORF">P153DRAFT_371243</name>
</gene>
<dbReference type="RefSeq" id="XP_033518318.1">
    <property type="nucleotide sequence ID" value="XM_033669222.1"/>
</dbReference>
<dbReference type="GeneID" id="54409654"/>
<reference evidence="2" key="1">
    <citation type="journal article" date="2020" name="Stud. Mycol.">
        <title>101 Dothideomycetes genomes: a test case for predicting lifestyles and emergence of pathogens.</title>
        <authorList>
            <person name="Haridas S."/>
            <person name="Albert R."/>
            <person name="Binder M."/>
            <person name="Bloem J."/>
            <person name="Labutti K."/>
            <person name="Salamov A."/>
            <person name="Andreopoulos B."/>
            <person name="Baker S."/>
            <person name="Barry K."/>
            <person name="Bills G."/>
            <person name="Bluhm B."/>
            <person name="Cannon C."/>
            <person name="Castanera R."/>
            <person name="Culley D."/>
            <person name="Daum C."/>
            <person name="Ezra D."/>
            <person name="Gonzalez J."/>
            <person name="Henrissat B."/>
            <person name="Kuo A."/>
            <person name="Liang C."/>
            <person name="Lipzen A."/>
            <person name="Lutzoni F."/>
            <person name="Magnuson J."/>
            <person name="Mondo S."/>
            <person name="Nolan M."/>
            <person name="Ohm R."/>
            <person name="Pangilinan J."/>
            <person name="Park H.-J."/>
            <person name="Ramirez L."/>
            <person name="Alfaro M."/>
            <person name="Sun H."/>
            <person name="Tritt A."/>
            <person name="Yoshinaga Y."/>
            <person name="Zwiers L.-H."/>
            <person name="Turgeon B."/>
            <person name="Goodwin S."/>
            <person name="Spatafora J."/>
            <person name="Crous P."/>
            <person name="Grigoriev I."/>
        </authorList>
    </citation>
    <scope>NUCLEOTIDE SEQUENCE</scope>
    <source>
        <strain evidence="2">CBS 119687</strain>
    </source>
</reference>
<name>A0A6A5ZY28_9PLEO</name>
<accession>A0A6A5ZY28</accession>
<dbReference type="Proteomes" id="UP000799771">
    <property type="component" value="Unassembled WGS sequence"/>
</dbReference>
<organism evidence="2 3">
    <name type="scientific">Dothidotthia symphoricarpi CBS 119687</name>
    <dbReference type="NCBI Taxonomy" id="1392245"/>
    <lineage>
        <taxon>Eukaryota</taxon>
        <taxon>Fungi</taxon>
        <taxon>Dikarya</taxon>
        <taxon>Ascomycota</taxon>
        <taxon>Pezizomycotina</taxon>
        <taxon>Dothideomycetes</taxon>
        <taxon>Pleosporomycetidae</taxon>
        <taxon>Pleosporales</taxon>
        <taxon>Dothidotthiaceae</taxon>
        <taxon>Dothidotthia</taxon>
    </lineage>
</organism>